<protein>
    <recommendedName>
        <fullName evidence="1">Tr-type G domain-containing protein</fullName>
    </recommendedName>
</protein>
<evidence type="ECO:0000313" key="2">
    <source>
        <dbReference type="EMBL" id="GKT15728.1"/>
    </source>
</evidence>
<keyword evidence="3" id="KW-1185">Reference proteome</keyword>
<dbReference type="Gene3D" id="3.40.50.300">
    <property type="entry name" value="P-loop containing nucleotide triphosphate hydrolases"/>
    <property type="match status" value="1"/>
</dbReference>
<evidence type="ECO:0000313" key="3">
    <source>
        <dbReference type="Proteomes" id="UP001057375"/>
    </source>
</evidence>
<sequence>MLFEAHSEMQLSRNINIAVVGSIHTGKSTLIKSFVSSALKDYESIIPLYLPTGRDLPSLKNNDQTDLETLSGITMWSRPTTVEIMHPSKKYVQPITFFDTPGHHDYIPEILPAICACDGISIVVDVVEGLTEQSILLLRIIRRIIFQNTPYNRINYRSKVILVLNKFDRLFLELRLSPEDAFSKIEKIISEANSIWRSATYECHDASFTFERTIPDDQSILSMFPPPPHISENAPPLSTNDTMYFSPFSNVVFSSATLSFSLCLDDFIRKQYPEMWNLRIKQWEKLEEKRKLQEIPRGSEALCPHPPISFLCRYFWGNYYFDKVEGTFKSISAFRGGDTPCALFLSHVLKPIWNVVNSILSSRENAREILLSLGFSQKRTKNIVNTMLLPINSSSSQKAPLFTRKPDGGGKSIKELLKSLKIERILSVILSNWLKYDGFPRSFCKGWTNQPLSMNPIRSYRVKRSKKMDISQYDAHGFEKHFSLFRIRELMCVKSLGDEKKMFSRSHTKAPQMLSSISLFASYSLIGLNMTDFQGPFAKAGQINRYL</sequence>
<dbReference type="InterPro" id="IPR027417">
    <property type="entry name" value="P-loop_NTPase"/>
</dbReference>
<name>A0ABQ5JWC6_9EUKA</name>
<dbReference type="Pfam" id="PF00009">
    <property type="entry name" value="GTP_EFTU"/>
    <property type="match status" value="1"/>
</dbReference>
<comment type="caution">
    <text evidence="2">The sequence shown here is derived from an EMBL/GenBank/DDBJ whole genome shotgun (WGS) entry which is preliminary data.</text>
</comment>
<organism evidence="2 3">
    <name type="scientific">Aduncisulcus paluster</name>
    <dbReference type="NCBI Taxonomy" id="2918883"/>
    <lineage>
        <taxon>Eukaryota</taxon>
        <taxon>Metamonada</taxon>
        <taxon>Carpediemonas-like organisms</taxon>
        <taxon>Aduncisulcus</taxon>
    </lineage>
</organism>
<feature type="domain" description="Tr-type G" evidence="1">
    <location>
        <begin position="13"/>
        <end position="187"/>
    </location>
</feature>
<reference evidence="2" key="1">
    <citation type="submission" date="2022-03" db="EMBL/GenBank/DDBJ databases">
        <title>Draft genome sequence of Aduncisulcus paluster, a free-living microaerophilic Fornicata.</title>
        <authorList>
            <person name="Yuyama I."/>
            <person name="Kume K."/>
            <person name="Tamura T."/>
            <person name="Inagaki Y."/>
            <person name="Hashimoto T."/>
        </authorList>
    </citation>
    <scope>NUCLEOTIDE SEQUENCE</scope>
    <source>
        <strain evidence="2">NY0171</strain>
    </source>
</reference>
<dbReference type="EMBL" id="BQXS01011696">
    <property type="protein sequence ID" value="GKT15728.1"/>
    <property type="molecule type" value="Genomic_DNA"/>
</dbReference>
<proteinExistence type="predicted"/>
<dbReference type="PANTHER" id="PTHR42908">
    <property type="entry name" value="TRANSLATION ELONGATION FACTOR-RELATED"/>
    <property type="match status" value="1"/>
</dbReference>
<accession>A0ABQ5JWC6</accession>
<dbReference type="SUPFAM" id="SSF52540">
    <property type="entry name" value="P-loop containing nucleoside triphosphate hydrolases"/>
    <property type="match status" value="1"/>
</dbReference>
<dbReference type="PANTHER" id="PTHR42908:SF6">
    <property type="entry name" value="116 KDA U5 SMALL NUCLEAR RIBONUCLEOPROTEIN COMPONENT"/>
    <property type="match status" value="1"/>
</dbReference>
<dbReference type="InterPro" id="IPR000795">
    <property type="entry name" value="T_Tr_GTP-bd_dom"/>
</dbReference>
<dbReference type="Proteomes" id="UP001057375">
    <property type="component" value="Unassembled WGS sequence"/>
</dbReference>
<evidence type="ECO:0000259" key="1">
    <source>
        <dbReference type="Pfam" id="PF00009"/>
    </source>
</evidence>
<dbReference type="PRINTS" id="PR00315">
    <property type="entry name" value="ELONGATNFCT"/>
</dbReference>
<gene>
    <name evidence="2" type="ORF">ADUPG1_010774</name>
</gene>
<dbReference type="Gene3D" id="3.90.1430.10">
    <property type="entry name" value="Yeast translation eEF2 (G' domain)"/>
    <property type="match status" value="1"/>
</dbReference>